<evidence type="ECO:0000256" key="1">
    <source>
        <dbReference type="ARBA" id="ARBA00018672"/>
    </source>
</evidence>
<dbReference type="Gene3D" id="2.40.50.1020">
    <property type="entry name" value="LytTr DNA-binding domain"/>
    <property type="match status" value="1"/>
</dbReference>
<feature type="domain" description="Response regulatory" evidence="4">
    <location>
        <begin position="2"/>
        <end position="120"/>
    </location>
</feature>
<feature type="domain" description="HTH LytTR-type" evidence="5">
    <location>
        <begin position="129"/>
        <end position="228"/>
    </location>
</feature>
<accession>A0ABN6Z435</accession>
<dbReference type="EMBL" id="AP027742">
    <property type="protein sequence ID" value="BDZ77861.1"/>
    <property type="molecule type" value="Genomic_DNA"/>
</dbReference>
<dbReference type="SMART" id="SM00448">
    <property type="entry name" value="REC"/>
    <property type="match status" value="1"/>
</dbReference>
<evidence type="ECO:0000256" key="2">
    <source>
        <dbReference type="ARBA" id="ARBA00024867"/>
    </source>
</evidence>
<dbReference type="PROSITE" id="PS50110">
    <property type="entry name" value="RESPONSE_REGULATORY"/>
    <property type="match status" value="1"/>
</dbReference>
<comment type="function">
    <text evidence="2">May play the central regulatory role in sporulation. It may be an element of the effector pathway responsible for the activation of sporulation genes in response to nutritional stress. Spo0A may act in concert with spo0H (a sigma factor) to control the expression of some genes that are critical to the sporulation process.</text>
</comment>
<dbReference type="InterPro" id="IPR001789">
    <property type="entry name" value="Sig_transdc_resp-reg_receiver"/>
</dbReference>
<evidence type="ECO:0000259" key="5">
    <source>
        <dbReference type="PROSITE" id="PS50930"/>
    </source>
</evidence>
<dbReference type="InterPro" id="IPR011006">
    <property type="entry name" value="CheY-like_superfamily"/>
</dbReference>
<dbReference type="Pfam" id="PF00072">
    <property type="entry name" value="Response_reg"/>
    <property type="match status" value="1"/>
</dbReference>
<dbReference type="SMART" id="SM00850">
    <property type="entry name" value="LytTR"/>
    <property type="match status" value="1"/>
</dbReference>
<dbReference type="Gene3D" id="3.40.50.2300">
    <property type="match status" value="1"/>
</dbReference>
<evidence type="ECO:0000259" key="4">
    <source>
        <dbReference type="PROSITE" id="PS50110"/>
    </source>
</evidence>
<keyword evidence="3" id="KW-0597">Phosphoprotein</keyword>
<dbReference type="CDD" id="cd00156">
    <property type="entry name" value="REC"/>
    <property type="match status" value="1"/>
</dbReference>
<dbReference type="PROSITE" id="PS50930">
    <property type="entry name" value="HTH_LYTTR"/>
    <property type="match status" value="1"/>
</dbReference>
<evidence type="ECO:0000256" key="3">
    <source>
        <dbReference type="PROSITE-ProRule" id="PRU00169"/>
    </source>
</evidence>
<evidence type="ECO:0000313" key="7">
    <source>
        <dbReference type="Proteomes" id="UP001305815"/>
    </source>
</evidence>
<sequence>MKIAVCDDEPIFLEMIRKELEQYYKSLDVMIETFHSGEDLLRVIKRNPQIYRCIFLDIEMPGLSGLDTAEKVKEMGLSIPVILLTSHTEYAMQGYEVGAFRFLGKPVEQEKLHQALESVEKMEAEGRRLSVRVDGKDLFIPVEEILYLKSENVYLSIQTEKERYLIRGKIKDQLFQLPEEQFFQIHRSWIINLRKVYSYDGKKVFLTEGTQIPVGRNRRESFQRMMSKWVKEN</sequence>
<dbReference type="InterPro" id="IPR007492">
    <property type="entry name" value="LytTR_DNA-bd_dom"/>
</dbReference>
<name>A0ABN6Z435_9FIRM</name>
<organism evidence="6 7">
    <name type="scientific">Claveliimonas bilis</name>
    <dbReference type="NCBI Taxonomy" id="3028070"/>
    <lineage>
        <taxon>Bacteria</taxon>
        <taxon>Bacillati</taxon>
        <taxon>Bacillota</taxon>
        <taxon>Clostridia</taxon>
        <taxon>Lachnospirales</taxon>
        <taxon>Lachnospiraceae</taxon>
        <taxon>Claveliimonas</taxon>
    </lineage>
</organism>
<proteinExistence type="predicted"/>
<keyword evidence="7" id="KW-1185">Reference proteome</keyword>
<dbReference type="Pfam" id="PF04397">
    <property type="entry name" value="LytTR"/>
    <property type="match status" value="1"/>
</dbReference>
<feature type="modified residue" description="4-aspartylphosphate" evidence="3">
    <location>
        <position position="57"/>
    </location>
</feature>
<evidence type="ECO:0000313" key="6">
    <source>
        <dbReference type="EMBL" id="BDZ77861.1"/>
    </source>
</evidence>
<dbReference type="PANTHER" id="PTHR37299">
    <property type="entry name" value="TRANSCRIPTIONAL REGULATOR-RELATED"/>
    <property type="match status" value="1"/>
</dbReference>
<reference evidence="7" key="1">
    <citation type="journal article" date="2023" name="Int. J. Syst. Evol. Microbiol.">
        <title>Claveliimonas bilis gen. nov., sp. nov., deoxycholic acid-producing bacteria isolated from human faeces, and reclassification of Sellimonas monacensis Zenner et al. 2021 as Claveliimonas monacensis comb. nov.</title>
        <authorList>
            <person name="Hisatomi A."/>
            <person name="Kastawa N.W.E.P.G."/>
            <person name="Song I."/>
            <person name="Ohkuma M."/>
            <person name="Fukiya S."/>
            <person name="Sakamoto M."/>
        </authorList>
    </citation>
    <scope>NUCLEOTIDE SEQUENCE [LARGE SCALE GENOMIC DNA]</scope>
    <source>
        <strain evidence="7">12BBH14</strain>
    </source>
</reference>
<gene>
    <name evidence="6" type="ORF">Lac1_20440</name>
</gene>
<dbReference type="RefSeq" id="WP_230105783.1">
    <property type="nucleotide sequence ID" value="NZ_AP024845.1"/>
</dbReference>
<protein>
    <recommendedName>
        <fullName evidence="1">Stage 0 sporulation protein A homolog</fullName>
    </recommendedName>
</protein>
<dbReference type="Proteomes" id="UP001305815">
    <property type="component" value="Chromosome"/>
</dbReference>
<dbReference type="InterPro" id="IPR046947">
    <property type="entry name" value="LytR-like"/>
</dbReference>
<dbReference type="SUPFAM" id="SSF52172">
    <property type="entry name" value="CheY-like"/>
    <property type="match status" value="1"/>
</dbReference>
<dbReference type="PANTHER" id="PTHR37299:SF1">
    <property type="entry name" value="STAGE 0 SPORULATION PROTEIN A HOMOLOG"/>
    <property type="match status" value="1"/>
</dbReference>
<dbReference type="GO" id="GO:0003677">
    <property type="term" value="F:DNA binding"/>
    <property type="evidence" value="ECO:0007669"/>
    <property type="project" value="UniProtKB-KW"/>
</dbReference>
<keyword evidence="6" id="KW-0238">DNA-binding</keyword>